<organism evidence="2 3">
    <name type="scientific">Potamilus streckersoni</name>
    <dbReference type="NCBI Taxonomy" id="2493646"/>
    <lineage>
        <taxon>Eukaryota</taxon>
        <taxon>Metazoa</taxon>
        <taxon>Spiralia</taxon>
        <taxon>Lophotrochozoa</taxon>
        <taxon>Mollusca</taxon>
        <taxon>Bivalvia</taxon>
        <taxon>Autobranchia</taxon>
        <taxon>Heteroconchia</taxon>
        <taxon>Palaeoheterodonta</taxon>
        <taxon>Unionida</taxon>
        <taxon>Unionoidea</taxon>
        <taxon>Unionidae</taxon>
        <taxon>Ambleminae</taxon>
        <taxon>Lampsilini</taxon>
        <taxon>Potamilus</taxon>
    </lineage>
</organism>
<evidence type="ECO:0000313" key="3">
    <source>
        <dbReference type="Proteomes" id="UP001195483"/>
    </source>
</evidence>
<reference evidence="2" key="3">
    <citation type="submission" date="2023-05" db="EMBL/GenBank/DDBJ databases">
        <authorList>
            <person name="Smith C.H."/>
        </authorList>
    </citation>
    <scope>NUCLEOTIDE SEQUENCE</scope>
    <source>
        <strain evidence="2">CHS0354</strain>
        <tissue evidence="2">Mantle</tissue>
    </source>
</reference>
<evidence type="ECO:0000256" key="1">
    <source>
        <dbReference type="SAM" id="MobiDB-lite"/>
    </source>
</evidence>
<dbReference type="EMBL" id="JAEAOA010000438">
    <property type="protein sequence ID" value="KAK3585246.1"/>
    <property type="molecule type" value="Genomic_DNA"/>
</dbReference>
<feature type="non-terminal residue" evidence="2">
    <location>
        <position position="1"/>
    </location>
</feature>
<protein>
    <submittedName>
        <fullName evidence="2">Uncharacterized protein</fullName>
    </submittedName>
</protein>
<accession>A0AAE0S4I1</accession>
<feature type="region of interest" description="Disordered" evidence="1">
    <location>
        <begin position="70"/>
        <end position="128"/>
    </location>
</feature>
<comment type="caution">
    <text evidence="2">The sequence shown here is derived from an EMBL/GenBank/DDBJ whole genome shotgun (WGS) entry which is preliminary data.</text>
</comment>
<name>A0AAE0S4I1_9BIVA</name>
<feature type="compositionally biased region" description="Polar residues" evidence="1">
    <location>
        <begin position="98"/>
        <end position="109"/>
    </location>
</feature>
<feature type="region of interest" description="Disordered" evidence="1">
    <location>
        <begin position="16"/>
        <end position="46"/>
    </location>
</feature>
<proteinExistence type="predicted"/>
<sequence length="128" mass="14642">DQNTNLSIITKLNESATYSGKGKQPLRGPPRVKKTIQNTIPQNNNNHAELLNYNHKQISNNLGYENVSICGQQNKVKRPSNNEEQPQAKRPRTELKTQQHNSTTINDSQGTEKDRPQPKHKLQPHPRY</sequence>
<reference evidence="2" key="1">
    <citation type="journal article" date="2021" name="Genome Biol. Evol.">
        <title>A High-Quality Reference Genome for a Parasitic Bivalve with Doubly Uniparental Inheritance (Bivalvia: Unionida).</title>
        <authorList>
            <person name="Smith C.H."/>
        </authorList>
    </citation>
    <scope>NUCLEOTIDE SEQUENCE</scope>
    <source>
        <strain evidence="2">CHS0354</strain>
    </source>
</reference>
<dbReference type="AlphaFoldDB" id="A0AAE0S4I1"/>
<feature type="compositionally biased region" description="Low complexity" evidence="1">
    <location>
        <begin position="35"/>
        <end position="46"/>
    </location>
</feature>
<gene>
    <name evidence="2" type="ORF">CHS0354_006292</name>
</gene>
<feature type="compositionally biased region" description="Basic residues" evidence="1">
    <location>
        <begin position="118"/>
        <end position="128"/>
    </location>
</feature>
<keyword evidence="3" id="KW-1185">Reference proteome</keyword>
<evidence type="ECO:0000313" key="2">
    <source>
        <dbReference type="EMBL" id="KAK3585246.1"/>
    </source>
</evidence>
<dbReference type="Proteomes" id="UP001195483">
    <property type="component" value="Unassembled WGS sequence"/>
</dbReference>
<reference evidence="2" key="2">
    <citation type="journal article" date="2021" name="Genome Biol. Evol.">
        <title>Developing a high-quality reference genome for a parasitic bivalve with doubly uniparental inheritance (Bivalvia: Unionida).</title>
        <authorList>
            <person name="Smith C.H."/>
        </authorList>
    </citation>
    <scope>NUCLEOTIDE SEQUENCE</scope>
    <source>
        <strain evidence="2">CHS0354</strain>
        <tissue evidence="2">Mantle</tissue>
    </source>
</reference>